<sequence length="370" mass="38889">MRRIRSALPALVLAATVALVTTGATGASAHADPVNQPTPTPERPPGQAFYRALIFQTSTQQGDYAGTDLNEQGQLIAGQEAHNGENFIGDAQGRMIWLNREATGCEERLWPDVGRALTIDARSQVVGLGSCTTAYPRAGTWAISRWSSPTAAPVVTQGEPVMSGSITVVAANTAGAVLTRFEHAMLVPSARTTERGGVRLVDGQGRFWTVIGNDLAEDGSVVGRLVVEDLPERSVPFVTRGDVALPLKVPAGIQSPSWEAAADAISPNGNWIVGQVGLQPIRWDARRVPQVLPSGFVPVDVNDVGAVLGRLGEGWGVWSPWAGLRTVTIPGLPAGVRVKAMAKINRSGQIAATVTGADRVNRAALLGVGR</sequence>
<organism evidence="3 4">
    <name type="scientific">Austwickia chelonae NBRC 105200</name>
    <dbReference type="NCBI Taxonomy" id="1184607"/>
    <lineage>
        <taxon>Bacteria</taxon>
        <taxon>Bacillati</taxon>
        <taxon>Actinomycetota</taxon>
        <taxon>Actinomycetes</taxon>
        <taxon>Micrococcales</taxon>
        <taxon>Dermatophilaceae</taxon>
        <taxon>Austwickia</taxon>
    </lineage>
</organism>
<dbReference type="RefSeq" id="WP_006502547.1">
    <property type="nucleotide sequence ID" value="NZ_BAGZ01000008.1"/>
</dbReference>
<dbReference type="Proteomes" id="UP000008495">
    <property type="component" value="Unassembled WGS sequence"/>
</dbReference>
<feature type="chain" id="PRO_5038396441" evidence="2">
    <location>
        <begin position="32"/>
        <end position="370"/>
    </location>
</feature>
<feature type="signal peptide" evidence="2">
    <location>
        <begin position="1"/>
        <end position="31"/>
    </location>
</feature>
<comment type="caution">
    <text evidence="3">The sequence shown here is derived from an EMBL/GenBank/DDBJ whole genome shotgun (WGS) entry which is preliminary data.</text>
</comment>
<evidence type="ECO:0000313" key="3">
    <source>
        <dbReference type="EMBL" id="GAB77795.1"/>
    </source>
</evidence>
<dbReference type="STRING" id="100225.SAMN05421595_0304"/>
<reference evidence="3 4" key="1">
    <citation type="submission" date="2012-08" db="EMBL/GenBank/DDBJ databases">
        <title>Whole genome shotgun sequence of Austwickia chelonae NBRC 105200.</title>
        <authorList>
            <person name="Yoshida I."/>
            <person name="Hosoyama A."/>
            <person name="Tsuchikane K."/>
            <person name="Katsumata H."/>
            <person name="Ando Y."/>
            <person name="Ohji S."/>
            <person name="Hamada M."/>
            <person name="Tamura T."/>
            <person name="Yamazoe A."/>
            <person name="Yamazaki S."/>
            <person name="Fujita N."/>
        </authorList>
    </citation>
    <scope>NUCLEOTIDE SEQUENCE [LARGE SCALE GENOMIC DNA]</scope>
    <source>
        <strain evidence="3 4">NBRC 105200</strain>
    </source>
</reference>
<feature type="region of interest" description="Disordered" evidence="1">
    <location>
        <begin position="27"/>
        <end position="46"/>
    </location>
</feature>
<proteinExistence type="predicted"/>
<protein>
    <submittedName>
        <fullName evidence="3">Uncharacterized protein</fullName>
    </submittedName>
</protein>
<dbReference type="AlphaFoldDB" id="K6VQZ6"/>
<accession>K6VQZ6</accession>
<keyword evidence="2" id="KW-0732">Signal</keyword>
<gene>
    <name evidence="3" type="ORF">AUCHE_08_00360</name>
</gene>
<evidence type="ECO:0000256" key="1">
    <source>
        <dbReference type="SAM" id="MobiDB-lite"/>
    </source>
</evidence>
<keyword evidence="4" id="KW-1185">Reference proteome</keyword>
<name>K6VQZ6_9MICO</name>
<evidence type="ECO:0000256" key="2">
    <source>
        <dbReference type="SAM" id="SignalP"/>
    </source>
</evidence>
<dbReference type="EMBL" id="BAGZ01000008">
    <property type="protein sequence ID" value="GAB77795.1"/>
    <property type="molecule type" value="Genomic_DNA"/>
</dbReference>
<evidence type="ECO:0000313" key="4">
    <source>
        <dbReference type="Proteomes" id="UP000008495"/>
    </source>
</evidence>